<feature type="compositionally biased region" description="Polar residues" evidence="3">
    <location>
        <begin position="351"/>
        <end position="364"/>
    </location>
</feature>
<evidence type="ECO:0000313" key="6">
    <source>
        <dbReference type="Proteomes" id="UP001046870"/>
    </source>
</evidence>
<feature type="compositionally biased region" description="Basic and acidic residues" evidence="3">
    <location>
        <begin position="817"/>
        <end position="846"/>
    </location>
</feature>
<feature type="compositionally biased region" description="Acidic residues" evidence="3">
    <location>
        <begin position="649"/>
        <end position="665"/>
    </location>
</feature>
<feature type="region of interest" description="Disordered" evidence="3">
    <location>
        <begin position="946"/>
        <end position="965"/>
    </location>
</feature>
<name>A0A9D3QC45_MEGAT</name>
<dbReference type="PANTHER" id="PTHR21686:SF12">
    <property type="entry name" value="DEOXYNUCLEOTIDYLTRANSFERASE TERMINAL-INTERACTING PROTEIN 2"/>
    <property type="match status" value="1"/>
</dbReference>
<feature type="compositionally biased region" description="Basic residues" evidence="3">
    <location>
        <begin position="951"/>
        <end position="965"/>
    </location>
</feature>
<evidence type="ECO:0000259" key="4">
    <source>
        <dbReference type="Pfam" id="PF08698"/>
    </source>
</evidence>
<feature type="compositionally biased region" description="Low complexity" evidence="3">
    <location>
        <begin position="144"/>
        <end position="157"/>
    </location>
</feature>
<feature type="compositionally biased region" description="Low complexity" evidence="3">
    <location>
        <begin position="236"/>
        <end position="250"/>
    </location>
</feature>
<accession>A0A9D3QC45</accession>
<gene>
    <name evidence="5" type="ORF">MATL_G00027140</name>
</gene>
<reference evidence="5" key="1">
    <citation type="submission" date="2021-01" db="EMBL/GenBank/DDBJ databases">
        <authorList>
            <person name="Zahm M."/>
            <person name="Roques C."/>
            <person name="Cabau C."/>
            <person name="Klopp C."/>
            <person name="Donnadieu C."/>
            <person name="Jouanno E."/>
            <person name="Lampietro C."/>
            <person name="Louis A."/>
            <person name="Herpin A."/>
            <person name="Echchiki A."/>
            <person name="Berthelot C."/>
            <person name="Parey E."/>
            <person name="Roest-Crollius H."/>
            <person name="Braasch I."/>
            <person name="Postlethwait J."/>
            <person name="Bobe J."/>
            <person name="Montfort J."/>
            <person name="Bouchez O."/>
            <person name="Begum T."/>
            <person name="Mejri S."/>
            <person name="Adams A."/>
            <person name="Chen W.-J."/>
            <person name="Guiguen Y."/>
        </authorList>
    </citation>
    <scope>NUCLEOTIDE SEQUENCE</scope>
    <source>
        <strain evidence="5">YG-15Mar2019-1</strain>
        <tissue evidence="5">Brain</tissue>
    </source>
</reference>
<organism evidence="5 6">
    <name type="scientific">Megalops atlanticus</name>
    <name type="common">Tarpon</name>
    <name type="synonym">Clupea gigantea</name>
    <dbReference type="NCBI Taxonomy" id="7932"/>
    <lineage>
        <taxon>Eukaryota</taxon>
        <taxon>Metazoa</taxon>
        <taxon>Chordata</taxon>
        <taxon>Craniata</taxon>
        <taxon>Vertebrata</taxon>
        <taxon>Euteleostomi</taxon>
        <taxon>Actinopterygii</taxon>
        <taxon>Neopterygii</taxon>
        <taxon>Teleostei</taxon>
        <taxon>Elopiformes</taxon>
        <taxon>Megalopidae</taxon>
        <taxon>Megalops</taxon>
    </lineage>
</organism>
<feature type="region of interest" description="Disordered" evidence="3">
    <location>
        <begin position="563"/>
        <end position="750"/>
    </location>
</feature>
<comment type="subcellular location">
    <subcellularLocation>
        <location evidence="1">Nucleus</location>
        <location evidence="1">Nucleolus</location>
    </subcellularLocation>
</comment>
<dbReference type="GO" id="GO:0006396">
    <property type="term" value="P:RNA processing"/>
    <property type="evidence" value="ECO:0007669"/>
    <property type="project" value="TreeGrafter"/>
</dbReference>
<dbReference type="EMBL" id="JAFDVH010000002">
    <property type="protein sequence ID" value="KAG7487779.1"/>
    <property type="molecule type" value="Genomic_DNA"/>
</dbReference>
<dbReference type="GO" id="GO:0005730">
    <property type="term" value="C:nucleolus"/>
    <property type="evidence" value="ECO:0007669"/>
    <property type="project" value="UniProtKB-SubCell"/>
</dbReference>
<feature type="domain" description="Fcf2 pre-rRNA processing C-terminal" evidence="4">
    <location>
        <begin position="843"/>
        <end position="936"/>
    </location>
</feature>
<evidence type="ECO:0000256" key="2">
    <source>
        <dbReference type="ARBA" id="ARBA00023242"/>
    </source>
</evidence>
<evidence type="ECO:0000256" key="1">
    <source>
        <dbReference type="ARBA" id="ARBA00004604"/>
    </source>
</evidence>
<proteinExistence type="predicted"/>
<dbReference type="GO" id="GO:0003723">
    <property type="term" value="F:RNA binding"/>
    <property type="evidence" value="ECO:0007669"/>
    <property type="project" value="TreeGrafter"/>
</dbReference>
<feature type="compositionally biased region" description="Basic and acidic residues" evidence="3">
    <location>
        <begin position="176"/>
        <end position="190"/>
    </location>
</feature>
<feature type="region of interest" description="Disordered" evidence="3">
    <location>
        <begin position="810"/>
        <end position="851"/>
    </location>
</feature>
<evidence type="ECO:0000313" key="5">
    <source>
        <dbReference type="EMBL" id="KAG7487779.1"/>
    </source>
</evidence>
<feature type="compositionally biased region" description="Basic and acidic residues" evidence="3">
    <location>
        <begin position="616"/>
        <end position="628"/>
    </location>
</feature>
<feature type="region of interest" description="Disordered" evidence="3">
    <location>
        <begin position="378"/>
        <end position="401"/>
    </location>
</feature>
<dbReference type="InterPro" id="IPR039883">
    <property type="entry name" value="Fcf2/DNTTIP2"/>
</dbReference>
<feature type="compositionally biased region" description="Acidic residues" evidence="3">
    <location>
        <begin position="494"/>
        <end position="516"/>
    </location>
</feature>
<dbReference type="InterPro" id="IPR014810">
    <property type="entry name" value="Fcf2_C"/>
</dbReference>
<protein>
    <recommendedName>
        <fullName evidence="4">Fcf2 pre-rRNA processing C-terminal domain-containing protein</fullName>
    </recommendedName>
</protein>
<dbReference type="Pfam" id="PF08698">
    <property type="entry name" value="Fcf2"/>
    <property type="match status" value="1"/>
</dbReference>
<dbReference type="Proteomes" id="UP001046870">
    <property type="component" value="Chromosome 2"/>
</dbReference>
<dbReference type="PANTHER" id="PTHR21686">
    <property type="entry name" value="DEOXYNUCLEOTIDYLTRANSFERASE TERMINAL-INTERACTING PROTEIN 2"/>
    <property type="match status" value="1"/>
</dbReference>
<keyword evidence="2" id="KW-0539">Nucleus</keyword>
<keyword evidence="6" id="KW-1185">Reference proteome</keyword>
<feature type="compositionally biased region" description="Basic and acidic residues" evidence="3">
    <location>
        <begin position="707"/>
        <end position="729"/>
    </location>
</feature>
<feature type="compositionally biased region" description="Polar residues" evidence="3">
    <location>
        <begin position="214"/>
        <end position="223"/>
    </location>
</feature>
<feature type="compositionally biased region" description="Basic and acidic residues" evidence="3">
    <location>
        <begin position="589"/>
        <end position="600"/>
    </location>
</feature>
<feature type="compositionally biased region" description="Acidic residues" evidence="3">
    <location>
        <begin position="730"/>
        <end position="749"/>
    </location>
</feature>
<dbReference type="OrthoDB" id="427886at2759"/>
<dbReference type="AlphaFoldDB" id="A0A9D3QC45"/>
<feature type="compositionally biased region" description="Low complexity" evidence="3">
    <location>
        <begin position="602"/>
        <end position="614"/>
    </location>
</feature>
<evidence type="ECO:0000256" key="3">
    <source>
        <dbReference type="SAM" id="MobiDB-lite"/>
    </source>
</evidence>
<comment type="caution">
    <text evidence="5">The sequence shown here is derived from an EMBL/GenBank/DDBJ whole genome shotgun (WGS) entry which is preliminary data.</text>
</comment>
<feature type="region of interest" description="Disordered" evidence="3">
    <location>
        <begin position="1"/>
        <end position="364"/>
    </location>
</feature>
<feature type="region of interest" description="Disordered" evidence="3">
    <location>
        <begin position="494"/>
        <end position="531"/>
    </location>
</feature>
<sequence length="965" mass="105835">MVATRRGVRVSSPNRVNDESFGNVEATPATRRGRRKAVREEPQTQSEVTSDSQHDEGEEGVVSASPAGKSSTVKRKPRGSKPQTRGEAQPDSTHEADVSESESCCSAASDLQAAHDVRVTRSGRRHTSVQQKPAPRREEDVPSEAESACSSASARRGSNTRRTTRSQQRSVPAEDQPPKRQNADNEHSEAESCASVVSGGRAAGTKRLTRSQKRNALSRASSKSRTEDTEISEADSCSSSVSGLRGSTVRRTTRGRRGRVVEPIPIHIEESEDTSPLPSKQTRARRTTQKAASEPQSHDSEGFESGPSMTPRRATRSRPAVSLVLSDSDSEMTDVYSPLGSPSSLRGKGTPCSSRTGSGSSVRALSLSQATAKALNVLEEQEASVSPSHLGPPPSDEQKVSPLDVTCQSAKVIVTEPAEAEENKVIEHKDAHLSPQCSLIEEVSEEEKTLIAEESGVTSNVTVEEDAEPQIIQEASPSPSKTVTVTLCPSTVVEEEDKAMDVDLSLDQDASTEESQETMTLANKEDTSVPLKVEENIEQDKELHGAEEEEVCPSETIKVTVSDAAGTEEKVVEEEITMDVDSTVATECQKSEGGSEKDETVAVEVESASPSVPENTEQHKRPYERRPDGCSLLESSDEEGETSDGGHSEEEDGDELNGEGSDSEDEIIRTDENQAGPSKPKAKSWSAVNDGLFVIDTKPGFQSDQKYYIDGEQKSEDKEMDREECSDKKEEEDEDFVDEEGDEDDDSAEDAILFKSRKPALISLSSSIDPGLKVKDVGGLYIDVDGSKSKTVSNALKKLRDQKNQDELLKKSVIGPDFEKKDSVPPYKESKQAMKLKRKEEREKTTGDGWFNMKAPELTEELKNDLKVLKMRAAMDPKRFYKKNDRDGFPKYFQVGTVVDSPVDFYHSRIPKKQRKRTMVEELLADAEFRSQNKKKYKQIMTEKAALAAGRKNRKKNKFRKKQAA</sequence>